<dbReference type="PROSITE" id="PS51318">
    <property type="entry name" value="TAT"/>
    <property type="match status" value="1"/>
</dbReference>
<proteinExistence type="predicted"/>
<evidence type="ECO:0000313" key="4">
    <source>
        <dbReference type="Proteomes" id="UP000215158"/>
    </source>
</evidence>
<dbReference type="InterPro" id="IPR036812">
    <property type="entry name" value="NAD(P)_OxRdtase_dom_sf"/>
</dbReference>
<evidence type="ECO:0000313" key="3">
    <source>
        <dbReference type="EMBL" id="ASW01044.1"/>
    </source>
</evidence>
<dbReference type="KEGG" id="parb:CJU94_22810"/>
<dbReference type="Gene3D" id="3.20.20.100">
    <property type="entry name" value="NADP-dependent oxidoreductase domain"/>
    <property type="match status" value="1"/>
</dbReference>
<dbReference type="Proteomes" id="UP000215158">
    <property type="component" value="Chromosome 2"/>
</dbReference>
<feature type="domain" description="NADP-dependent oxidoreductase" evidence="2">
    <location>
        <begin position="72"/>
        <end position="319"/>
    </location>
</feature>
<feature type="region of interest" description="Disordered" evidence="1">
    <location>
        <begin position="36"/>
        <end position="56"/>
    </location>
</feature>
<dbReference type="SUPFAM" id="SSF51430">
    <property type="entry name" value="NAD(P)-linked oxidoreductase"/>
    <property type="match status" value="1"/>
</dbReference>
<organism evidence="3 4">
    <name type="scientific">Paraburkholderia aromaticivorans</name>
    <dbReference type="NCBI Taxonomy" id="2026199"/>
    <lineage>
        <taxon>Bacteria</taxon>
        <taxon>Pseudomonadati</taxon>
        <taxon>Pseudomonadota</taxon>
        <taxon>Betaproteobacteria</taxon>
        <taxon>Burkholderiales</taxon>
        <taxon>Burkholderiaceae</taxon>
        <taxon>Paraburkholderia</taxon>
    </lineage>
</organism>
<dbReference type="InterPro" id="IPR023210">
    <property type="entry name" value="NADP_OxRdtase_dom"/>
</dbReference>
<dbReference type="CDD" id="cd19095">
    <property type="entry name" value="AKR_PA4992-like"/>
    <property type="match status" value="1"/>
</dbReference>
<dbReference type="PANTHER" id="PTHR43638">
    <property type="entry name" value="OXIDOREDUCTASE, ALDO/KETO REDUCTASE FAMILY PROTEIN"/>
    <property type="match status" value="1"/>
</dbReference>
<dbReference type="OrthoDB" id="8563187at2"/>
<feature type="compositionally biased region" description="Polar residues" evidence="1">
    <location>
        <begin position="41"/>
        <end position="51"/>
    </location>
</feature>
<evidence type="ECO:0000256" key="1">
    <source>
        <dbReference type="SAM" id="MobiDB-lite"/>
    </source>
</evidence>
<keyword evidence="4" id="KW-1185">Reference proteome</keyword>
<name>A0A248VPT6_9BURK</name>
<dbReference type="RefSeq" id="WP_095420954.1">
    <property type="nucleotide sequence ID" value="NZ_CP022990.1"/>
</dbReference>
<reference evidence="3 4" key="1">
    <citation type="submission" date="2017-08" db="EMBL/GenBank/DDBJ databases">
        <title>Identification and genetic characteristics of simultaneous BTEX- and naphthalene-degrading Paraburkholderia sp. BN5 isolated from petroleum-contaminated soil.</title>
        <authorList>
            <person name="Lee Y."/>
            <person name="Jeon C.O."/>
        </authorList>
    </citation>
    <scope>NUCLEOTIDE SEQUENCE [LARGE SCALE GENOMIC DNA]</scope>
    <source>
        <strain evidence="3 4">BN5</strain>
    </source>
</reference>
<dbReference type="AlphaFoldDB" id="A0A248VPT6"/>
<dbReference type="InterPro" id="IPR006311">
    <property type="entry name" value="TAT_signal"/>
</dbReference>
<sequence>MALSSENAAKLCGRRRFLLAAGSTAMGLSASLALPRAAPAQTPTQSQSEATTPPPRMAQRVIPATGERLPVIGCGTWRTFDVGNDPAARAQLADVLRILFEAGGSAIDSSPMYGSSEAVAGALLTQLDAHKRAFVATKVWTEGREAGIAQMEESLRRFQQPRIDLMQVHNLLDWRTQLATLREWKARGRIRYIGITHYTSSAFDEVAAVMSREKPDFVQINYAADDRAAETRILPLAAESGIAVVINQPFGGGGLLARVGKTPLPAWAAEIGCTSWAQILLKFVLAQPAVTVVIPGTGRPHYMADNVRAGSGPIPDKAMCARIAAAVNG</sequence>
<protein>
    <submittedName>
        <fullName evidence="3">Aldo/keto reductase</fullName>
    </submittedName>
</protein>
<dbReference type="PANTHER" id="PTHR43638:SF3">
    <property type="entry name" value="ALDEHYDE REDUCTASE"/>
    <property type="match status" value="1"/>
</dbReference>
<gene>
    <name evidence="3" type="ORF">CJU94_22810</name>
</gene>
<evidence type="ECO:0000259" key="2">
    <source>
        <dbReference type="Pfam" id="PF00248"/>
    </source>
</evidence>
<accession>A0A248VPT6</accession>
<dbReference type="Pfam" id="PF00248">
    <property type="entry name" value="Aldo_ket_red"/>
    <property type="match status" value="1"/>
</dbReference>
<dbReference type="EMBL" id="CP022990">
    <property type="protein sequence ID" value="ASW01044.1"/>
    <property type="molecule type" value="Genomic_DNA"/>
</dbReference>